<keyword evidence="2" id="KW-1185">Reference proteome</keyword>
<evidence type="ECO:0000313" key="1">
    <source>
        <dbReference type="EMBL" id="KUN39748.1"/>
    </source>
</evidence>
<dbReference type="AlphaFoldDB" id="A0A124HRV8"/>
<dbReference type="EMBL" id="LMWS01000010">
    <property type="protein sequence ID" value="KUN39748.1"/>
    <property type="molecule type" value="Genomic_DNA"/>
</dbReference>
<name>A0A124HRV8_9ACTN</name>
<dbReference type="NCBIfam" id="NF038148">
    <property type="entry name" value="lanti_IV_SflA"/>
    <property type="match status" value="1"/>
</dbReference>
<sequence>MPVAVPHLLEADRFRDEGPLEIDDEAIVFEDDDREDREPTACLADPWVTATTRFACDLNS</sequence>
<organism evidence="1 2">
    <name type="scientific">Streptomyces longwoodensis</name>
    <dbReference type="NCBI Taxonomy" id="68231"/>
    <lineage>
        <taxon>Bacteria</taxon>
        <taxon>Bacillati</taxon>
        <taxon>Actinomycetota</taxon>
        <taxon>Actinomycetes</taxon>
        <taxon>Kitasatosporales</taxon>
        <taxon>Streptomycetaceae</taxon>
        <taxon>Streptomyces</taxon>
    </lineage>
</organism>
<reference evidence="1 2" key="1">
    <citation type="submission" date="2015-10" db="EMBL/GenBank/DDBJ databases">
        <title>Draft genome sequence of Streptomyces longwoodensis DSM 41677, type strain for the species Streptomyces longwoodensis.</title>
        <authorList>
            <person name="Ruckert C."/>
            <person name="Winkler A."/>
            <person name="Kalinowski J."/>
            <person name="Kampfer P."/>
            <person name="Glaeser S."/>
        </authorList>
    </citation>
    <scope>NUCLEOTIDE SEQUENCE [LARGE SCALE GENOMIC DNA]</scope>
    <source>
        <strain evidence="1 2">DSM 41677</strain>
    </source>
</reference>
<gene>
    <name evidence="1" type="ORF">AQJ30_08760</name>
</gene>
<dbReference type="RefSeq" id="WP_067230693.1">
    <property type="nucleotide sequence ID" value="NZ_JBEXMK010000033.1"/>
</dbReference>
<dbReference type="Proteomes" id="UP000053271">
    <property type="component" value="Unassembled WGS sequence"/>
</dbReference>
<protein>
    <submittedName>
        <fullName evidence="1">Uncharacterized protein</fullName>
    </submittedName>
</protein>
<proteinExistence type="predicted"/>
<evidence type="ECO:0000313" key="2">
    <source>
        <dbReference type="Proteomes" id="UP000053271"/>
    </source>
</evidence>
<accession>A0A124HRV8</accession>
<comment type="caution">
    <text evidence="1">The sequence shown here is derived from an EMBL/GenBank/DDBJ whole genome shotgun (WGS) entry which is preliminary data.</text>
</comment>
<dbReference type="GeneID" id="91424694"/>